<dbReference type="InterPro" id="IPR027417">
    <property type="entry name" value="P-loop_NTPase"/>
</dbReference>
<dbReference type="PANTHER" id="PTHR24113">
    <property type="entry name" value="RAN GTPASE-ACTIVATING PROTEIN 1"/>
    <property type="match status" value="1"/>
</dbReference>
<protein>
    <recommendedName>
        <fullName evidence="6">NACHT domain-containing protein</fullName>
    </recommendedName>
</protein>
<dbReference type="PROSITE" id="PS50837">
    <property type="entry name" value="NACHT"/>
    <property type="match status" value="1"/>
</dbReference>
<dbReference type="PANTHER" id="PTHR24113:SF12">
    <property type="entry name" value="RAN GTPASE-ACTIVATING PROTEIN 1"/>
    <property type="match status" value="1"/>
</dbReference>
<dbReference type="Gene3D" id="3.40.50.2000">
    <property type="entry name" value="Glycogen Phosphorylase B"/>
    <property type="match status" value="1"/>
</dbReference>
<keyword evidence="1" id="KW-0343">GTPase activation</keyword>
<evidence type="ECO:0000256" key="1">
    <source>
        <dbReference type="ARBA" id="ARBA00022468"/>
    </source>
</evidence>
<keyword evidence="2" id="KW-0433">Leucine-rich repeat</keyword>
<gene>
    <name evidence="7" type="ORF">PLOB_00011240</name>
</gene>
<dbReference type="EMBL" id="CALNXK010000016">
    <property type="protein sequence ID" value="CAH3103373.1"/>
    <property type="molecule type" value="Genomic_DNA"/>
</dbReference>
<accession>A0ABN8NBT4</accession>
<dbReference type="Pfam" id="PF05729">
    <property type="entry name" value="NACHT"/>
    <property type="match status" value="1"/>
</dbReference>
<evidence type="ECO:0000313" key="8">
    <source>
        <dbReference type="Proteomes" id="UP001159405"/>
    </source>
</evidence>
<dbReference type="InterPro" id="IPR007111">
    <property type="entry name" value="NACHT_NTPase"/>
</dbReference>
<feature type="domain" description="NACHT" evidence="6">
    <location>
        <begin position="681"/>
        <end position="802"/>
    </location>
</feature>
<keyword evidence="3" id="KW-0677">Repeat</keyword>
<evidence type="ECO:0000256" key="3">
    <source>
        <dbReference type="ARBA" id="ARBA00022737"/>
    </source>
</evidence>
<dbReference type="InterPro" id="IPR032675">
    <property type="entry name" value="LRR_dom_sf"/>
</dbReference>
<dbReference type="InterPro" id="IPR001611">
    <property type="entry name" value="Leu-rich_rpt"/>
</dbReference>
<dbReference type="Gene3D" id="3.80.10.10">
    <property type="entry name" value="Ribonuclease Inhibitor"/>
    <property type="match status" value="6"/>
</dbReference>
<dbReference type="Pfam" id="PF20706">
    <property type="entry name" value="GT4-conflict"/>
    <property type="match status" value="1"/>
</dbReference>
<dbReference type="SUPFAM" id="SSF52540">
    <property type="entry name" value="P-loop containing nucleoside triphosphate hydrolases"/>
    <property type="match status" value="1"/>
</dbReference>
<keyword evidence="4" id="KW-0547">Nucleotide-binding</keyword>
<dbReference type="CDD" id="cd03801">
    <property type="entry name" value="GT4_PimA-like"/>
    <property type="match status" value="1"/>
</dbReference>
<organism evidence="7 8">
    <name type="scientific">Porites lobata</name>
    <dbReference type="NCBI Taxonomy" id="104759"/>
    <lineage>
        <taxon>Eukaryota</taxon>
        <taxon>Metazoa</taxon>
        <taxon>Cnidaria</taxon>
        <taxon>Anthozoa</taxon>
        <taxon>Hexacorallia</taxon>
        <taxon>Scleractinia</taxon>
        <taxon>Fungiina</taxon>
        <taxon>Poritidae</taxon>
        <taxon>Porites</taxon>
    </lineage>
</organism>
<evidence type="ECO:0000259" key="6">
    <source>
        <dbReference type="PROSITE" id="PS50837"/>
    </source>
</evidence>
<dbReference type="Pfam" id="PF18738">
    <property type="entry name" value="HEPN_DZIP3"/>
    <property type="match status" value="1"/>
</dbReference>
<evidence type="ECO:0000256" key="2">
    <source>
        <dbReference type="ARBA" id="ARBA00022614"/>
    </source>
</evidence>
<keyword evidence="5" id="KW-0067">ATP-binding</keyword>
<dbReference type="InterPro" id="IPR041249">
    <property type="entry name" value="HEPN_DZIP3"/>
</dbReference>
<dbReference type="SUPFAM" id="SSF52047">
    <property type="entry name" value="RNI-like"/>
    <property type="match status" value="3"/>
</dbReference>
<reference evidence="7 8" key="1">
    <citation type="submission" date="2022-05" db="EMBL/GenBank/DDBJ databases">
        <authorList>
            <consortium name="Genoscope - CEA"/>
            <person name="William W."/>
        </authorList>
    </citation>
    <scope>NUCLEOTIDE SEQUENCE [LARGE SCALE GENOMIC DNA]</scope>
</reference>
<name>A0ABN8NBT4_9CNID</name>
<dbReference type="SUPFAM" id="SSF53756">
    <property type="entry name" value="UDP-Glycosyltransferase/glycogen phosphorylase"/>
    <property type="match status" value="1"/>
</dbReference>
<dbReference type="Gene3D" id="3.40.50.300">
    <property type="entry name" value="P-loop containing nucleotide triphosphate hydrolases"/>
    <property type="match status" value="1"/>
</dbReference>
<evidence type="ECO:0000256" key="4">
    <source>
        <dbReference type="ARBA" id="ARBA00022741"/>
    </source>
</evidence>
<evidence type="ECO:0000313" key="7">
    <source>
        <dbReference type="EMBL" id="CAH3103373.1"/>
    </source>
</evidence>
<dbReference type="Pfam" id="PF13516">
    <property type="entry name" value="LRR_6"/>
    <property type="match status" value="15"/>
</dbReference>
<dbReference type="InterPro" id="IPR027038">
    <property type="entry name" value="RanGap"/>
</dbReference>
<dbReference type="Proteomes" id="UP001159405">
    <property type="component" value="Unassembled WGS sequence"/>
</dbReference>
<dbReference type="SMART" id="SM00365">
    <property type="entry name" value="LRR_SD22"/>
    <property type="match status" value="8"/>
</dbReference>
<sequence>MSDDRVCGSHKVKVTILASEWGSSKGGLSTINRELAIQLAKCPEVEITFFLPQCSQEDKKVALQNNVKIVEATPLLGYEQLDWLSFPPDHLQIDIIVGHGVKLGKQVQIIKKSKKCKWLQVVHTDPEELGMFKNYSNPISKGEEKHKTEVELCKMADHVVGVGPKLSEAFRSYLRSCKKDDTVLDFTPGIFEEFAALKQVPSERQQRSVLVFGRGDVEDFELKGFDIAGKAIAALEDTRLVFVGAPDGKHKEIANWLTECGVPERRLRVRGFVKERESLKDLFQEVDLVIMPSRTEGFGLTGLEALSAGLPVLVSGNSGFGEALCSVPFGSTYVVNSNEPADWTSAIKKILAKDRKSRLEEAKRLRDSFDKKYNWAKQIKDLTEKMISWVHDPESTHFACTNERLNYPHLCRLLITLGSKALRATFDKIIPPQSLHRCLKHQAHFKLLLLRKQGVLNSLQWSKLYPSSSSEVTSASFDIPLLMVLLRTICNLSPPPAGWDTPPLTADTSRESDIARVRCFMNAVSKHAGEGFINDAVFSNYWQQIRDTLLRLGGAHYGDAIDEIRDQEMDPLEEEHFRELLKQWKKVEDDIKDKLSELESEFNESDLSHPSDILEKIRQLYRTREQRLLPVPWCEDFSFHLNDMFTRLKIFGKEKSRGVLTDEITNMTAIFKAHAECQSPRTILIEGDPGMGKTTYCQKLAYDWATKQDEWDPSFPDIEVLLLLKCNEFQTSIWEAIDDQILPEEMQDQAKECFFKFIRENQSKVLLVLDGLDEVDPSNLKVLSSLVQGKELSGCYIVVTSRHEAGSKVRRYFDTLWEIEGFTMEDAESFILKYFKNINKEHLAWKLLKSIWHVPFLFESKQDRYLNELTKSPLNTALLCVICEDFEGVFPTSRTELYTEIVLCVLRRYEQKQGLASKNEDLLTVYKKELIDLGRMALESLLKGELYFEEHKSDGGLIVLSKFGFLSLQAGGSKRKVVVRYAFLHKSFQEFFAGFYLAYKLTEGEIECKSVVTDQRYENDLYQVFLFMIGILVSTSEKTAESLVTCMARNIISLQSAKGVSKRLVFSLGCLSEYQSLVYILGEHLRIRYLNLKSEIGEDDVVFLSKALAVNSSLTNLDLSKNSFGNSGASSLAQALAVNSSLTNLDLSKTRFGNSEAACLAQALAVNSSLTKLDLSENRFGNSGAASLAQALAVNSSLTKLDLSENRFGNSGAASLAQALAVNSSLTNLDLSENRFGNSGAASLAQALAVNSSLTNLNLRGNSIGDSGAASLSQALSVNSSLTNLDLRGHSIGHSGAASLSQALAVNSSLTKLDFSWNSIGDSGAASLSHALAANSSLTNLDLRGSRIGDSGAAFLSQALGVNSSLTNLDLSWNSIGDSGAVSLSQALAVNSSLTNLDLRGIRIGDSGATFLSQALAVNSSLTNLDLSWNSIGDSGAASLSQALAVNSSLTNLDLNWNKIVDSGAVSLSQVLAVKSSLTNLGLRENSIGDSGAASLSKALAVNSFLTNLDLSGNSIGDSGAASLSKALAVNSFLTNLDLSGNSIGDSGAAFLSQALAINSFLTNLDLSGNRIGDSGAAFFSQALAVKSSLTSFDLSGNRIGDSGGTALSNVSTINTTVKVDGLVLD</sequence>
<dbReference type="CDD" id="cd00116">
    <property type="entry name" value="LRR_RI"/>
    <property type="match status" value="1"/>
</dbReference>
<keyword evidence="8" id="KW-1185">Reference proteome</keyword>
<evidence type="ECO:0000256" key="5">
    <source>
        <dbReference type="ARBA" id="ARBA00022840"/>
    </source>
</evidence>
<comment type="caution">
    <text evidence="7">The sequence shown here is derived from an EMBL/GenBank/DDBJ whole genome shotgun (WGS) entry which is preliminary data.</text>
</comment>
<proteinExistence type="predicted"/>
<dbReference type="SMART" id="SM00368">
    <property type="entry name" value="LRR_RI"/>
    <property type="match status" value="18"/>
</dbReference>